<organism evidence="3 4">
    <name type="scientific">Oidiodendron maius (strain Zn)</name>
    <dbReference type="NCBI Taxonomy" id="913774"/>
    <lineage>
        <taxon>Eukaryota</taxon>
        <taxon>Fungi</taxon>
        <taxon>Dikarya</taxon>
        <taxon>Ascomycota</taxon>
        <taxon>Pezizomycotina</taxon>
        <taxon>Leotiomycetes</taxon>
        <taxon>Leotiomycetes incertae sedis</taxon>
        <taxon>Myxotrichaceae</taxon>
        <taxon>Oidiodendron</taxon>
    </lineage>
</organism>
<dbReference type="HOGENOM" id="CLU_016396_0_0_1"/>
<protein>
    <recommendedName>
        <fullName evidence="2">SAP domain-containing protein</fullName>
    </recommendedName>
</protein>
<dbReference type="EMBL" id="KN832870">
    <property type="protein sequence ID" value="KIN07769.1"/>
    <property type="molecule type" value="Genomic_DNA"/>
</dbReference>
<dbReference type="SMART" id="SM00513">
    <property type="entry name" value="SAP"/>
    <property type="match status" value="1"/>
</dbReference>
<dbReference type="Pfam" id="PF02037">
    <property type="entry name" value="SAP"/>
    <property type="match status" value="1"/>
</dbReference>
<reference evidence="3 4" key="1">
    <citation type="submission" date="2014-04" db="EMBL/GenBank/DDBJ databases">
        <authorList>
            <consortium name="DOE Joint Genome Institute"/>
            <person name="Kuo A."/>
            <person name="Martino E."/>
            <person name="Perotto S."/>
            <person name="Kohler A."/>
            <person name="Nagy L.G."/>
            <person name="Floudas D."/>
            <person name="Copeland A."/>
            <person name="Barry K.W."/>
            <person name="Cichocki N."/>
            <person name="Veneault-Fourrey C."/>
            <person name="LaButti K."/>
            <person name="Lindquist E.A."/>
            <person name="Lipzen A."/>
            <person name="Lundell T."/>
            <person name="Morin E."/>
            <person name="Murat C."/>
            <person name="Sun H."/>
            <person name="Tunlid A."/>
            <person name="Henrissat B."/>
            <person name="Grigoriev I.V."/>
            <person name="Hibbett D.S."/>
            <person name="Martin F."/>
            <person name="Nordberg H.P."/>
            <person name="Cantor M.N."/>
            <person name="Hua S.X."/>
        </authorList>
    </citation>
    <scope>NUCLEOTIDE SEQUENCE [LARGE SCALE GENOMIC DNA]</scope>
    <source>
        <strain evidence="3 4">Zn</strain>
    </source>
</reference>
<feature type="region of interest" description="Disordered" evidence="1">
    <location>
        <begin position="412"/>
        <end position="469"/>
    </location>
</feature>
<dbReference type="InParanoid" id="A0A0C3D8W8"/>
<sequence length="596" mass="65698">MTDWNKLKVVDLKAELKKRGLAQTGLKPQLVARLAAAENEEGAEDEAPAQEDEPKSDLGPATPTENVEQAPRPEPNNQTSFEAGNQVETAQEDSNDIPMAKSHDGEVKQLHTSSDSSKTLSQADGHTSPLPSAEPQEAIEDRQRRKRRSLTPPPSANDVARKRFRTGRDNEVLEEDMARSKDAAVIKDRNGVGEDEVNIVPTDVASAERGKGDEITEEGAGGKRPTSGFEAESPSRRRNSRFEGLFEGSLQQTNTMDESTSRNSVHDVADEPYRVVEPAIHPATPALYIRDFMRPLNQLQLKSHLAALATPANQEVDQDLVVNFYIDLIRTHAFVSFKSVSAAVRVRSALHGSVWPAERNRKPLWVDFVPAEKVDNWISQEKSSQAGGRSMSKKWEVVYHNVDGEGPIEATLEESSDHPTTRPAAPRQLSISGLPGASESPSVREFGKPEPRTALHKAPNPEPRASNSFSTLDQLFNSTMAKPVLYWQPVSKSVANRRLDSIDSATSKDPSRRVGGDINRYTFEDGDILVDRGPEIFSGIRPPPGYRGPARGGGSRGGFPSRGGRSGTYDSYRGDTGPRDDSRWDRRESRDDRYHY</sequence>
<dbReference type="Gene3D" id="1.10.720.30">
    <property type="entry name" value="SAP domain"/>
    <property type="match status" value="1"/>
</dbReference>
<reference evidence="4" key="2">
    <citation type="submission" date="2015-01" db="EMBL/GenBank/DDBJ databases">
        <title>Evolutionary Origins and Diversification of the Mycorrhizal Mutualists.</title>
        <authorList>
            <consortium name="DOE Joint Genome Institute"/>
            <consortium name="Mycorrhizal Genomics Consortium"/>
            <person name="Kohler A."/>
            <person name="Kuo A."/>
            <person name="Nagy L.G."/>
            <person name="Floudas D."/>
            <person name="Copeland A."/>
            <person name="Barry K.W."/>
            <person name="Cichocki N."/>
            <person name="Veneault-Fourrey C."/>
            <person name="LaButti K."/>
            <person name="Lindquist E.A."/>
            <person name="Lipzen A."/>
            <person name="Lundell T."/>
            <person name="Morin E."/>
            <person name="Murat C."/>
            <person name="Riley R."/>
            <person name="Ohm R."/>
            <person name="Sun H."/>
            <person name="Tunlid A."/>
            <person name="Henrissat B."/>
            <person name="Grigoriev I.V."/>
            <person name="Hibbett D.S."/>
            <person name="Martin F."/>
        </authorList>
    </citation>
    <scope>NUCLEOTIDE SEQUENCE [LARGE SCALE GENOMIC DNA]</scope>
    <source>
        <strain evidence="4">Zn</strain>
    </source>
</reference>
<feature type="compositionally biased region" description="Polar residues" evidence="1">
    <location>
        <begin position="75"/>
        <end position="89"/>
    </location>
</feature>
<proteinExistence type="predicted"/>
<dbReference type="InterPro" id="IPR034257">
    <property type="entry name" value="Acinus_RRM"/>
</dbReference>
<dbReference type="SUPFAM" id="SSF54928">
    <property type="entry name" value="RNA-binding domain, RBD"/>
    <property type="match status" value="1"/>
</dbReference>
<dbReference type="SUPFAM" id="SSF68906">
    <property type="entry name" value="SAP domain"/>
    <property type="match status" value="1"/>
</dbReference>
<dbReference type="InterPro" id="IPR036361">
    <property type="entry name" value="SAP_dom_sf"/>
</dbReference>
<name>A0A0C3D8W8_OIDMZ</name>
<feature type="region of interest" description="Disordered" evidence="1">
    <location>
        <begin position="533"/>
        <end position="596"/>
    </location>
</feature>
<feature type="compositionally biased region" description="Polar residues" evidence="1">
    <location>
        <begin position="249"/>
        <end position="263"/>
    </location>
</feature>
<dbReference type="InterPro" id="IPR003034">
    <property type="entry name" value="SAP_dom"/>
</dbReference>
<gene>
    <name evidence="3" type="ORF">OIDMADRAFT_174689</name>
</gene>
<feature type="region of interest" description="Disordered" evidence="1">
    <location>
        <begin position="206"/>
        <end position="265"/>
    </location>
</feature>
<feature type="compositionally biased region" description="Basic and acidic residues" evidence="1">
    <location>
        <begin position="572"/>
        <end position="596"/>
    </location>
</feature>
<evidence type="ECO:0000313" key="3">
    <source>
        <dbReference type="EMBL" id="KIN07769.1"/>
    </source>
</evidence>
<dbReference type="Proteomes" id="UP000054321">
    <property type="component" value="Unassembled WGS sequence"/>
</dbReference>
<evidence type="ECO:0000256" key="1">
    <source>
        <dbReference type="SAM" id="MobiDB-lite"/>
    </source>
</evidence>
<evidence type="ECO:0000259" key="2">
    <source>
        <dbReference type="PROSITE" id="PS50800"/>
    </source>
</evidence>
<accession>A0A0C3D8W8</accession>
<feature type="compositionally biased region" description="Acidic residues" evidence="1">
    <location>
        <begin position="38"/>
        <end position="51"/>
    </location>
</feature>
<evidence type="ECO:0000313" key="4">
    <source>
        <dbReference type="Proteomes" id="UP000054321"/>
    </source>
</evidence>
<dbReference type="InterPro" id="IPR035979">
    <property type="entry name" value="RBD_domain_sf"/>
</dbReference>
<dbReference type="PANTHER" id="PTHR47031">
    <property type="entry name" value="SAP DNA-BINDING DOMAIN-CONTAINING PROTEIN"/>
    <property type="match status" value="1"/>
</dbReference>
<dbReference type="OrthoDB" id="5348404at2759"/>
<dbReference type="PANTHER" id="PTHR47031:SF3">
    <property type="entry name" value="SAP DOMAIN-CONTAINING PROTEIN"/>
    <property type="match status" value="1"/>
</dbReference>
<dbReference type="PROSITE" id="PS50800">
    <property type="entry name" value="SAP"/>
    <property type="match status" value="1"/>
</dbReference>
<feature type="compositionally biased region" description="Polar residues" evidence="1">
    <location>
        <begin position="110"/>
        <end position="125"/>
    </location>
</feature>
<dbReference type="GO" id="GO:0003676">
    <property type="term" value="F:nucleic acid binding"/>
    <property type="evidence" value="ECO:0007669"/>
    <property type="project" value="InterPro"/>
</dbReference>
<feature type="region of interest" description="Disordered" evidence="1">
    <location>
        <begin position="21"/>
        <end position="179"/>
    </location>
</feature>
<feature type="domain" description="SAP" evidence="2">
    <location>
        <begin position="4"/>
        <end position="38"/>
    </location>
</feature>
<dbReference type="STRING" id="913774.A0A0C3D8W8"/>
<keyword evidence="4" id="KW-1185">Reference proteome</keyword>
<feature type="compositionally biased region" description="Gly residues" evidence="1">
    <location>
        <begin position="550"/>
        <end position="566"/>
    </location>
</feature>
<dbReference type="CDD" id="cd12432">
    <property type="entry name" value="RRM_ACINU"/>
    <property type="match status" value="1"/>
</dbReference>
<feature type="compositionally biased region" description="Basic and acidic residues" evidence="1">
    <location>
        <begin position="166"/>
        <end position="179"/>
    </location>
</feature>
<dbReference type="AlphaFoldDB" id="A0A0C3D8W8"/>